<proteinExistence type="inferred from homology"/>
<evidence type="ECO:0000313" key="6">
    <source>
        <dbReference type="Proteomes" id="UP001430848"/>
    </source>
</evidence>
<organism evidence="5 6">
    <name type="scientific">Diaporthe eres</name>
    <name type="common">Phomopsis oblonga</name>
    <dbReference type="NCBI Taxonomy" id="83184"/>
    <lineage>
        <taxon>Eukaryota</taxon>
        <taxon>Fungi</taxon>
        <taxon>Dikarya</taxon>
        <taxon>Ascomycota</taxon>
        <taxon>Pezizomycotina</taxon>
        <taxon>Sordariomycetes</taxon>
        <taxon>Sordariomycetidae</taxon>
        <taxon>Diaporthales</taxon>
        <taxon>Diaporthaceae</taxon>
        <taxon>Diaporthe</taxon>
        <taxon>Diaporthe eres species complex</taxon>
    </lineage>
</organism>
<sequence>MAPKLPPLKESLPTHFDLFYDGQWHKPKDGSRLETISPGTGEAITTVAQAKADDVDAAVQAAHKAFLSWKNTTIQERANYMRRAGAVLHEHAEELALVDAYNTGNSVAEMIMDAHTAGSSLEYFAGLAPMVRGETLPGTFRSDEYLHYTVREPLGVVARIVASNHPLMFAGAKLGAPLAAGNAVVVKPPDQAPLAVLRMAELLAGVFPPGVVSVLPGGAECGTALAAHPLVKKVTLIGSVATGKAIQRGAAEQLKPTLLELGGKNCLIAWPDADAEKLAQAVARGMNFTWAGQSCGSMSRVFLHESLHDKVLPRVVELVRERCQPGDPTDINTTMGSMISKAAQDRVLGYIESGKAEGARLVCGGGVPEVFKDARLAKGFFVEPTIFADVLPGMRIAREEIFGPVMSVFRWKDEDEVFEIANSTSYGLTASIFTNDILTAQRATRRVEAGFVWVNDVAKHFLNVPFGGFKESGMGKEECLDEMLSFTNTKSISWNLMT</sequence>
<dbReference type="Proteomes" id="UP001430848">
    <property type="component" value="Unassembled WGS sequence"/>
</dbReference>
<feature type="domain" description="Aldehyde dehydrogenase" evidence="4">
    <location>
        <begin position="24"/>
        <end position="492"/>
    </location>
</feature>
<keyword evidence="6" id="KW-1185">Reference proteome</keyword>
<dbReference type="Pfam" id="PF00171">
    <property type="entry name" value="Aldedh"/>
    <property type="match status" value="1"/>
</dbReference>
<dbReference type="EC" id="1.2.1.3" evidence="2"/>
<dbReference type="InterPro" id="IPR016161">
    <property type="entry name" value="Ald_DH/histidinol_DH"/>
</dbReference>
<accession>A0ABR1P4M7</accession>
<comment type="catalytic activity">
    <reaction evidence="3">
        <text>an aldehyde + NAD(+) + H2O = a carboxylate + NADH + 2 H(+)</text>
        <dbReference type="Rhea" id="RHEA:16185"/>
        <dbReference type="ChEBI" id="CHEBI:15377"/>
        <dbReference type="ChEBI" id="CHEBI:15378"/>
        <dbReference type="ChEBI" id="CHEBI:17478"/>
        <dbReference type="ChEBI" id="CHEBI:29067"/>
        <dbReference type="ChEBI" id="CHEBI:57540"/>
        <dbReference type="ChEBI" id="CHEBI:57945"/>
        <dbReference type="EC" id="1.2.1.3"/>
    </reaction>
</comment>
<reference evidence="5 6" key="1">
    <citation type="submission" date="2024-02" db="EMBL/GenBank/DDBJ databases">
        <title>De novo assembly and annotation of 12 fungi associated with fruit tree decline syndrome in Ontario, Canada.</title>
        <authorList>
            <person name="Sulman M."/>
            <person name="Ellouze W."/>
            <person name="Ilyukhin E."/>
        </authorList>
    </citation>
    <scope>NUCLEOTIDE SEQUENCE [LARGE SCALE GENOMIC DNA]</scope>
    <source>
        <strain evidence="5 6">M169</strain>
    </source>
</reference>
<comment type="caution">
    <text evidence="5">The sequence shown here is derived from an EMBL/GenBank/DDBJ whole genome shotgun (WGS) entry which is preliminary data.</text>
</comment>
<dbReference type="Gene3D" id="3.40.605.10">
    <property type="entry name" value="Aldehyde Dehydrogenase, Chain A, domain 1"/>
    <property type="match status" value="1"/>
</dbReference>
<dbReference type="InterPro" id="IPR015590">
    <property type="entry name" value="Aldehyde_DH_dom"/>
</dbReference>
<comment type="similarity">
    <text evidence="1">Belongs to the aldehyde dehydrogenase family.</text>
</comment>
<evidence type="ECO:0000256" key="2">
    <source>
        <dbReference type="ARBA" id="ARBA00024226"/>
    </source>
</evidence>
<protein>
    <recommendedName>
        <fullName evidence="2">aldehyde dehydrogenase (NAD(+))</fullName>
        <ecNumber evidence="2">1.2.1.3</ecNumber>
    </recommendedName>
</protein>
<dbReference type="Gene3D" id="3.40.309.10">
    <property type="entry name" value="Aldehyde Dehydrogenase, Chain A, domain 2"/>
    <property type="match status" value="1"/>
</dbReference>
<evidence type="ECO:0000259" key="4">
    <source>
        <dbReference type="Pfam" id="PF00171"/>
    </source>
</evidence>
<dbReference type="SUPFAM" id="SSF53720">
    <property type="entry name" value="ALDH-like"/>
    <property type="match status" value="1"/>
</dbReference>
<gene>
    <name evidence="5" type="ORF">SLS63_007730</name>
</gene>
<evidence type="ECO:0000256" key="1">
    <source>
        <dbReference type="ARBA" id="ARBA00009986"/>
    </source>
</evidence>
<evidence type="ECO:0000313" key="5">
    <source>
        <dbReference type="EMBL" id="KAK7726216.1"/>
    </source>
</evidence>
<dbReference type="InterPro" id="IPR016163">
    <property type="entry name" value="Ald_DH_C"/>
</dbReference>
<dbReference type="EMBL" id="JAKNSF020000044">
    <property type="protein sequence ID" value="KAK7726216.1"/>
    <property type="molecule type" value="Genomic_DNA"/>
</dbReference>
<dbReference type="PANTHER" id="PTHR11699">
    <property type="entry name" value="ALDEHYDE DEHYDROGENASE-RELATED"/>
    <property type="match status" value="1"/>
</dbReference>
<name>A0ABR1P4M7_DIAER</name>
<dbReference type="InterPro" id="IPR016162">
    <property type="entry name" value="Ald_DH_N"/>
</dbReference>
<evidence type="ECO:0000256" key="3">
    <source>
        <dbReference type="ARBA" id="ARBA00049194"/>
    </source>
</evidence>